<feature type="binding site" evidence="9">
    <location>
        <position position="247"/>
    </location>
    <ligand>
        <name>Mg(2+)</name>
        <dbReference type="ChEBI" id="CHEBI:18420"/>
    </ligand>
</feature>
<feature type="domain" description="Alpha-D-phosphohexomutase alpha/beta/alpha" evidence="15">
    <location>
        <begin position="260"/>
        <end position="370"/>
    </location>
</feature>
<comment type="caution">
    <text evidence="16">The sequence shown here is derived from an EMBL/GenBank/DDBJ whole genome shotgun (WGS) entry which is preliminary data.</text>
</comment>
<organism evidence="16 17">
    <name type="scientific">Limosilactobacillus panis DSM 6035</name>
    <dbReference type="NCBI Taxonomy" id="1423782"/>
    <lineage>
        <taxon>Bacteria</taxon>
        <taxon>Bacillati</taxon>
        <taxon>Bacillota</taxon>
        <taxon>Bacilli</taxon>
        <taxon>Lactobacillales</taxon>
        <taxon>Lactobacillaceae</taxon>
        <taxon>Limosilactobacillus</taxon>
    </lineage>
</organism>
<evidence type="ECO:0000256" key="8">
    <source>
        <dbReference type="ARBA" id="ARBA00068193"/>
    </source>
</evidence>
<dbReference type="Pfam" id="PF02880">
    <property type="entry name" value="PGM_PMM_III"/>
    <property type="match status" value="1"/>
</dbReference>
<dbReference type="InterPro" id="IPR005844">
    <property type="entry name" value="A-D-PHexomutase_a/b/a-I"/>
</dbReference>
<name>A0A0R1XHA8_9LACO</name>
<evidence type="ECO:0000259" key="13">
    <source>
        <dbReference type="Pfam" id="PF02878"/>
    </source>
</evidence>
<dbReference type="GO" id="GO:0008966">
    <property type="term" value="F:phosphoglucosamine mutase activity"/>
    <property type="evidence" value="ECO:0007669"/>
    <property type="project" value="UniProtKB-UniRule"/>
</dbReference>
<dbReference type="InterPro" id="IPR005845">
    <property type="entry name" value="A-D-PHexomutase_a/b/a-II"/>
</dbReference>
<keyword evidence="5 9" id="KW-0413">Isomerase</keyword>
<dbReference type="AlphaFoldDB" id="A0A0R1XHA8"/>
<evidence type="ECO:0000259" key="14">
    <source>
        <dbReference type="Pfam" id="PF02879"/>
    </source>
</evidence>
<evidence type="ECO:0000256" key="9">
    <source>
        <dbReference type="HAMAP-Rule" id="MF_01554"/>
    </source>
</evidence>
<dbReference type="GO" id="GO:0005829">
    <property type="term" value="C:cytosol"/>
    <property type="evidence" value="ECO:0007669"/>
    <property type="project" value="TreeGrafter"/>
</dbReference>
<feature type="binding site" evidence="9">
    <location>
        <position position="245"/>
    </location>
    <ligand>
        <name>Mg(2+)</name>
        <dbReference type="ChEBI" id="CHEBI:18420"/>
    </ligand>
</feature>
<dbReference type="PANTHER" id="PTHR42946:SF1">
    <property type="entry name" value="PHOSPHOGLUCOMUTASE (ALPHA-D-GLUCOSE-1,6-BISPHOSPHATE-DEPENDENT)"/>
    <property type="match status" value="1"/>
</dbReference>
<reference evidence="16 17" key="1">
    <citation type="journal article" date="2015" name="Genome Announc.">
        <title>Expanding the biotechnology potential of lactobacilli through comparative genomics of 213 strains and associated genera.</title>
        <authorList>
            <person name="Sun Z."/>
            <person name="Harris H.M."/>
            <person name="McCann A."/>
            <person name="Guo C."/>
            <person name="Argimon S."/>
            <person name="Zhang W."/>
            <person name="Yang X."/>
            <person name="Jeffery I.B."/>
            <person name="Cooney J.C."/>
            <person name="Kagawa T.F."/>
            <person name="Liu W."/>
            <person name="Song Y."/>
            <person name="Salvetti E."/>
            <person name="Wrobel A."/>
            <person name="Rasinkangas P."/>
            <person name="Parkhill J."/>
            <person name="Rea M.C."/>
            <person name="O'Sullivan O."/>
            <person name="Ritari J."/>
            <person name="Douillard F.P."/>
            <person name="Paul Ross R."/>
            <person name="Yang R."/>
            <person name="Briner A.E."/>
            <person name="Felis G.E."/>
            <person name="de Vos W.M."/>
            <person name="Barrangou R."/>
            <person name="Klaenhammer T.R."/>
            <person name="Caufield P.W."/>
            <person name="Cui Y."/>
            <person name="Zhang H."/>
            <person name="O'Toole P.W."/>
        </authorList>
    </citation>
    <scope>NUCLEOTIDE SEQUENCE [LARGE SCALE GENOMIC DNA]</scope>
    <source>
        <strain evidence="16 17">DSM 6035</strain>
    </source>
</reference>
<dbReference type="RefSeq" id="WP_047769382.1">
    <property type="nucleotide sequence ID" value="NZ_AZGM01000022.1"/>
</dbReference>
<keyword evidence="2 9" id="KW-0597">Phosphoprotein</keyword>
<dbReference type="InterPro" id="IPR005846">
    <property type="entry name" value="A-D-PHexomutase_a/b/a-III"/>
</dbReference>
<evidence type="ECO:0000313" key="16">
    <source>
        <dbReference type="EMBL" id="KRM29520.1"/>
    </source>
</evidence>
<dbReference type="GO" id="GO:0006048">
    <property type="term" value="P:UDP-N-acetylglucosamine biosynthetic process"/>
    <property type="evidence" value="ECO:0007669"/>
    <property type="project" value="TreeGrafter"/>
</dbReference>
<dbReference type="PANTHER" id="PTHR42946">
    <property type="entry name" value="PHOSPHOHEXOSE MUTASE"/>
    <property type="match status" value="1"/>
</dbReference>
<dbReference type="NCBIfam" id="TIGR01455">
    <property type="entry name" value="glmM"/>
    <property type="match status" value="1"/>
</dbReference>
<comment type="PTM">
    <text evidence="9">Activated by phosphorylation.</text>
</comment>
<keyword evidence="17" id="KW-1185">Reference proteome</keyword>
<dbReference type="Gene3D" id="3.40.120.10">
    <property type="entry name" value="Alpha-D-Glucose-1,6-Bisphosphate, subunit A, domain 3"/>
    <property type="match status" value="3"/>
</dbReference>
<proteinExistence type="inferred from homology"/>
<comment type="function">
    <text evidence="9 11">Catalyzes the conversion of glucosamine-6-phosphate to glucosamine-1-phosphate.</text>
</comment>
<dbReference type="GO" id="GO:0005975">
    <property type="term" value="P:carbohydrate metabolic process"/>
    <property type="evidence" value="ECO:0007669"/>
    <property type="project" value="InterPro"/>
</dbReference>
<evidence type="ECO:0000259" key="12">
    <source>
        <dbReference type="Pfam" id="PF00408"/>
    </source>
</evidence>
<dbReference type="Pfam" id="PF02878">
    <property type="entry name" value="PGM_PMM_I"/>
    <property type="match status" value="1"/>
</dbReference>
<dbReference type="GO" id="GO:0009252">
    <property type="term" value="P:peptidoglycan biosynthetic process"/>
    <property type="evidence" value="ECO:0007669"/>
    <property type="project" value="TreeGrafter"/>
</dbReference>
<dbReference type="PRINTS" id="PR00509">
    <property type="entry name" value="PGMPMM"/>
</dbReference>
<feature type="active site" description="Phosphoserine intermediate" evidence="9">
    <location>
        <position position="103"/>
    </location>
</feature>
<evidence type="ECO:0000256" key="4">
    <source>
        <dbReference type="ARBA" id="ARBA00022842"/>
    </source>
</evidence>
<dbReference type="Gene3D" id="3.30.310.50">
    <property type="entry name" value="Alpha-D-phosphohexomutase, C-terminal domain"/>
    <property type="match status" value="1"/>
</dbReference>
<dbReference type="STRING" id="1423782.FD32_GL001273"/>
<dbReference type="InterPro" id="IPR036900">
    <property type="entry name" value="A-D-PHexomutase_C_sf"/>
</dbReference>
<feature type="domain" description="Alpha-D-phosphohexomutase alpha/beta/alpha" evidence="14">
    <location>
        <begin position="162"/>
        <end position="256"/>
    </location>
</feature>
<dbReference type="InterPro" id="IPR016055">
    <property type="entry name" value="A-D-PHexomutase_a/b/a-I/II/III"/>
</dbReference>
<dbReference type="InterPro" id="IPR005843">
    <property type="entry name" value="A-D-PHexomutase_C"/>
</dbReference>
<comment type="catalytic activity">
    <reaction evidence="6 9 11">
        <text>alpha-D-glucosamine 1-phosphate = D-glucosamine 6-phosphate</text>
        <dbReference type="Rhea" id="RHEA:23424"/>
        <dbReference type="ChEBI" id="CHEBI:58516"/>
        <dbReference type="ChEBI" id="CHEBI:58725"/>
        <dbReference type="EC" id="5.4.2.10"/>
    </reaction>
</comment>
<dbReference type="FunFam" id="3.40.120.10:FF:000001">
    <property type="entry name" value="Phosphoglucosamine mutase"/>
    <property type="match status" value="1"/>
</dbReference>
<evidence type="ECO:0000259" key="15">
    <source>
        <dbReference type="Pfam" id="PF02880"/>
    </source>
</evidence>
<protein>
    <recommendedName>
        <fullName evidence="8 9">Phosphoglucosamine mutase</fullName>
        <ecNumber evidence="7 9">5.4.2.10</ecNumber>
    </recommendedName>
</protein>
<accession>A0A0R1XHA8</accession>
<evidence type="ECO:0000313" key="17">
    <source>
        <dbReference type="Proteomes" id="UP000051412"/>
    </source>
</evidence>
<feature type="binding site" evidence="9">
    <location>
        <position position="243"/>
    </location>
    <ligand>
        <name>Mg(2+)</name>
        <dbReference type="ChEBI" id="CHEBI:18420"/>
    </ligand>
</feature>
<feature type="modified residue" description="Phosphoserine" evidence="9">
    <location>
        <position position="103"/>
    </location>
</feature>
<evidence type="ECO:0000256" key="2">
    <source>
        <dbReference type="ARBA" id="ARBA00022553"/>
    </source>
</evidence>
<evidence type="ECO:0000256" key="7">
    <source>
        <dbReference type="ARBA" id="ARBA00066330"/>
    </source>
</evidence>
<dbReference type="Proteomes" id="UP000051412">
    <property type="component" value="Unassembled WGS sequence"/>
</dbReference>
<dbReference type="SUPFAM" id="SSF53738">
    <property type="entry name" value="Phosphoglucomutase, first 3 domains"/>
    <property type="match status" value="3"/>
</dbReference>
<feature type="binding site" description="via phosphate group" evidence="9">
    <location>
        <position position="103"/>
    </location>
    <ligand>
        <name>Mg(2+)</name>
        <dbReference type="ChEBI" id="CHEBI:18420"/>
    </ligand>
</feature>
<dbReference type="EMBL" id="AZGM01000022">
    <property type="protein sequence ID" value="KRM29520.1"/>
    <property type="molecule type" value="Genomic_DNA"/>
</dbReference>
<dbReference type="GO" id="GO:0004615">
    <property type="term" value="F:phosphomannomutase activity"/>
    <property type="evidence" value="ECO:0007669"/>
    <property type="project" value="TreeGrafter"/>
</dbReference>
<dbReference type="FunFam" id="3.30.310.50:FF:000001">
    <property type="entry name" value="Phosphoglucosamine mutase"/>
    <property type="match status" value="1"/>
</dbReference>
<evidence type="ECO:0000256" key="6">
    <source>
        <dbReference type="ARBA" id="ARBA00050364"/>
    </source>
</evidence>
<sequence>MKLKYFGTDGVRGVANQDLSPELAFCVGRAGGYVLTRHSERKQPQVLVSRDTRISGEMLENALVAGLLSVGIEVLRLGVVTTPGVAYLVRAQDADAGVMITASHNPIKYNGIKYFGGDGFKLSDDLEYEIEQLLDADEDTLPRPSDKGLGMVTDYHEGALKYTSFLEQTVSTDLSGLKVVVDAANGATSGFVSNLFADMNVDFVPINDQPDGLNTNLECGSTHSAGLQKAVVENGADLGVAFDGDGDRCIAVDADGNIVDGDKIMYICGKYMDNKGTLKKDTVVTTVMSNLGMYKALEAHGMTSVKTKVGDRYVVEEMLKNGYNLGGEQSGHIIFLDHNTTGDGMLTALQLLSVVKETGKTLAELASDVTTYPQELLNIKVADKAAAMENADLKKVIKEVEDEMAGNGRVLVRPSGTEPLLRIMAEAPTKELVHQYVEKIGDVARAELEVK</sequence>
<dbReference type="GO" id="GO:0000287">
    <property type="term" value="F:magnesium ion binding"/>
    <property type="evidence" value="ECO:0007669"/>
    <property type="project" value="UniProtKB-UniRule"/>
</dbReference>
<dbReference type="InterPro" id="IPR050060">
    <property type="entry name" value="Phosphoglucosamine_mutase"/>
</dbReference>
<dbReference type="EC" id="5.4.2.10" evidence="7 9"/>
<dbReference type="InterPro" id="IPR016066">
    <property type="entry name" value="A-D-PHexomutase_CS"/>
</dbReference>
<keyword evidence="3 9" id="KW-0479">Metal-binding</keyword>
<dbReference type="InterPro" id="IPR006352">
    <property type="entry name" value="GlmM_bact"/>
</dbReference>
<feature type="domain" description="Alpha-D-phosphohexomutase C-terminal" evidence="12">
    <location>
        <begin position="376"/>
        <end position="440"/>
    </location>
</feature>
<evidence type="ECO:0000256" key="11">
    <source>
        <dbReference type="RuleBase" id="RU004327"/>
    </source>
</evidence>
<dbReference type="HAMAP" id="MF_01554_B">
    <property type="entry name" value="GlmM_B"/>
    <property type="match status" value="1"/>
</dbReference>
<dbReference type="CDD" id="cd05802">
    <property type="entry name" value="GlmM"/>
    <property type="match status" value="1"/>
</dbReference>
<feature type="domain" description="Alpha-D-phosphohexomutase alpha/beta/alpha" evidence="13">
    <location>
        <begin position="4"/>
        <end position="138"/>
    </location>
</feature>
<dbReference type="Pfam" id="PF02879">
    <property type="entry name" value="PGM_PMM_II"/>
    <property type="match status" value="1"/>
</dbReference>
<dbReference type="OrthoDB" id="9806956at2"/>
<keyword evidence="4 9" id="KW-0460">Magnesium</keyword>
<evidence type="ECO:0000256" key="3">
    <source>
        <dbReference type="ARBA" id="ARBA00022723"/>
    </source>
</evidence>
<comment type="similarity">
    <text evidence="1 9 10">Belongs to the phosphohexose mutase family.</text>
</comment>
<comment type="cofactor">
    <cofactor evidence="9">
        <name>Mg(2+)</name>
        <dbReference type="ChEBI" id="CHEBI:18420"/>
    </cofactor>
    <text evidence="9">Binds 1 Mg(2+) ion per subunit.</text>
</comment>
<evidence type="ECO:0000256" key="5">
    <source>
        <dbReference type="ARBA" id="ARBA00023235"/>
    </source>
</evidence>
<dbReference type="PROSITE" id="PS00710">
    <property type="entry name" value="PGM_PMM"/>
    <property type="match status" value="1"/>
</dbReference>
<gene>
    <name evidence="9" type="primary">glmM</name>
    <name evidence="16" type="ORF">FD32_GL001273</name>
</gene>
<dbReference type="Pfam" id="PF00408">
    <property type="entry name" value="PGM_PMM_IV"/>
    <property type="match status" value="1"/>
</dbReference>
<dbReference type="InterPro" id="IPR005841">
    <property type="entry name" value="Alpha-D-phosphohexomutase_SF"/>
</dbReference>
<dbReference type="SUPFAM" id="SSF55957">
    <property type="entry name" value="Phosphoglucomutase, C-terminal domain"/>
    <property type="match status" value="1"/>
</dbReference>
<evidence type="ECO:0000256" key="1">
    <source>
        <dbReference type="ARBA" id="ARBA00010231"/>
    </source>
</evidence>
<dbReference type="FunFam" id="3.40.120.10:FF:000002">
    <property type="entry name" value="Phosphoglucosamine mutase"/>
    <property type="match status" value="1"/>
</dbReference>
<dbReference type="PATRIC" id="fig|1423782.4.peg.1331"/>
<evidence type="ECO:0000256" key="10">
    <source>
        <dbReference type="RuleBase" id="RU004326"/>
    </source>
</evidence>